<organism evidence="1 2">
    <name type="scientific">Diaphorina citri</name>
    <name type="common">Asian citrus psyllid</name>
    <dbReference type="NCBI Taxonomy" id="121845"/>
    <lineage>
        <taxon>Eukaryota</taxon>
        <taxon>Metazoa</taxon>
        <taxon>Ecdysozoa</taxon>
        <taxon>Arthropoda</taxon>
        <taxon>Hexapoda</taxon>
        <taxon>Insecta</taxon>
        <taxon>Pterygota</taxon>
        <taxon>Neoptera</taxon>
        <taxon>Paraneoptera</taxon>
        <taxon>Hemiptera</taxon>
        <taxon>Sternorrhyncha</taxon>
        <taxon>Psylloidea</taxon>
        <taxon>Psyllidae</taxon>
        <taxon>Diaphorininae</taxon>
        <taxon>Diaphorina</taxon>
    </lineage>
</organism>
<protein>
    <submittedName>
        <fullName evidence="2">Uncharacterized protein LOC108252999 isoform X1</fullName>
    </submittedName>
</protein>
<evidence type="ECO:0000313" key="2">
    <source>
        <dbReference type="RefSeq" id="XP_026683079.1"/>
    </source>
</evidence>
<proteinExistence type="predicted"/>
<reference evidence="2" key="1">
    <citation type="submission" date="2025-08" db="UniProtKB">
        <authorList>
            <consortium name="RefSeq"/>
        </authorList>
    </citation>
    <scope>IDENTIFICATION</scope>
</reference>
<dbReference type="RefSeq" id="XP_026683079.1">
    <property type="nucleotide sequence ID" value="XM_026827278.1"/>
</dbReference>
<name>A0A3Q0J3L5_DIACI</name>
<evidence type="ECO:0000313" key="1">
    <source>
        <dbReference type="Proteomes" id="UP000079169"/>
    </source>
</evidence>
<accession>A0A3Q0J3L5</accession>
<sequence>MLGAEVIHIYKSFGLDVVKINMQSVMDRFDGYFSPKKNTSKSKFLFQREKVGESLESFFTRLKNAASTCELGALEESLDIVKDILILGLLNEYSYIKERLLEEGDKKSA</sequence>
<keyword evidence="1" id="KW-1185">Reference proteome</keyword>
<gene>
    <name evidence="2" type="primary">LOC108252999</name>
</gene>
<dbReference type="GeneID" id="108252999"/>
<dbReference type="Proteomes" id="UP000079169">
    <property type="component" value="Unplaced"/>
</dbReference>
<dbReference type="AlphaFoldDB" id="A0A3Q0J3L5"/>